<evidence type="ECO:0000313" key="2">
    <source>
        <dbReference type="EMBL" id="VEJ35915.1"/>
    </source>
</evidence>
<name>A0A3S4YL68_9FIRM</name>
<feature type="transmembrane region" description="Helical" evidence="1">
    <location>
        <begin position="99"/>
        <end position="116"/>
    </location>
</feature>
<sequence>MNVTDKKKFLMFAIVGPACIILRALLGVGGMEVKQTPILVGAGAILAIIGFLLYIYEKKHIDEFAYAYAENWNGGGFINSAFILGISVFFFAMTWIKGIAILVLFGVVYRILMAIIRGKQGERS</sequence>
<evidence type="ECO:0000256" key="1">
    <source>
        <dbReference type="SAM" id="Phobius"/>
    </source>
</evidence>
<dbReference type="OrthoDB" id="2192428at2"/>
<keyword evidence="1" id="KW-0472">Membrane</keyword>
<dbReference type="RefSeq" id="WP_126465668.1">
    <property type="nucleotide sequence ID" value="NZ_LR134523.1"/>
</dbReference>
<protein>
    <submittedName>
        <fullName evidence="2">Uncharacterized protein</fullName>
    </submittedName>
</protein>
<dbReference type="KEGG" id="piv:NCTC13079_01104"/>
<reference evidence="2 3" key="1">
    <citation type="submission" date="2018-12" db="EMBL/GenBank/DDBJ databases">
        <authorList>
            <consortium name="Pathogen Informatics"/>
        </authorList>
    </citation>
    <scope>NUCLEOTIDE SEQUENCE [LARGE SCALE GENOMIC DNA]</scope>
    <source>
        <strain evidence="2 3">NCTC13079</strain>
    </source>
</reference>
<feature type="transmembrane region" description="Helical" evidence="1">
    <location>
        <begin position="76"/>
        <end position="93"/>
    </location>
</feature>
<feature type="transmembrane region" description="Helical" evidence="1">
    <location>
        <begin position="38"/>
        <end position="56"/>
    </location>
</feature>
<gene>
    <name evidence="2" type="ORF">NCTC13079_01104</name>
</gene>
<dbReference type="Proteomes" id="UP000269544">
    <property type="component" value="Chromosome"/>
</dbReference>
<dbReference type="AlphaFoldDB" id="A0A3S4YL68"/>
<organism evidence="2 3">
    <name type="scientific">Aedoeadaptatus ivorii</name>
    <dbReference type="NCBI Taxonomy" id="54006"/>
    <lineage>
        <taxon>Bacteria</taxon>
        <taxon>Bacillati</taxon>
        <taxon>Bacillota</taxon>
        <taxon>Tissierellia</taxon>
        <taxon>Tissierellales</taxon>
        <taxon>Peptoniphilaceae</taxon>
        <taxon>Aedoeadaptatus</taxon>
    </lineage>
</organism>
<feature type="transmembrane region" description="Helical" evidence="1">
    <location>
        <begin position="9"/>
        <end position="26"/>
    </location>
</feature>
<evidence type="ECO:0000313" key="3">
    <source>
        <dbReference type="Proteomes" id="UP000269544"/>
    </source>
</evidence>
<keyword evidence="1" id="KW-1133">Transmembrane helix</keyword>
<proteinExistence type="predicted"/>
<keyword evidence="3" id="KW-1185">Reference proteome</keyword>
<accession>A0A3S4YL68</accession>
<keyword evidence="1" id="KW-0812">Transmembrane</keyword>
<dbReference type="EMBL" id="LR134523">
    <property type="protein sequence ID" value="VEJ35915.1"/>
    <property type="molecule type" value="Genomic_DNA"/>
</dbReference>